<dbReference type="EMBL" id="AP005798">
    <property type="protein sequence ID" value="BAD29292.1"/>
    <property type="molecule type" value="Genomic_DNA"/>
</dbReference>
<dbReference type="Proteomes" id="UP000000763">
    <property type="component" value="Chromosome 2"/>
</dbReference>
<feature type="compositionally biased region" description="Basic and acidic residues" evidence="1">
    <location>
        <begin position="9"/>
        <end position="20"/>
    </location>
</feature>
<feature type="compositionally biased region" description="Basic and acidic residues" evidence="1">
    <location>
        <begin position="48"/>
        <end position="79"/>
    </location>
</feature>
<evidence type="ECO:0000313" key="3">
    <source>
        <dbReference type="Proteomes" id="UP000000763"/>
    </source>
</evidence>
<reference evidence="3" key="1">
    <citation type="journal article" date="2005" name="Nature">
        <title>The map-based sequence of the rice genome.</title>
        <authorList>
            <consortium name="International rice genome sequencing project (IRGSP)"/>
            <person name="Matsumoto T."/>
            <person name="Wu J."/>
            <person name="Kanamori H."/>
            <person name="Katayose Y."/>
            <person name="Fujisawa M."/>
            <person name="Namiki N."/>
            <person name="Mizuno H."/>
            <person name="Yamamoto K."/>
            <person name="Antonio B.A."/>
            <person name="Baba T."/>
            <person name="Sakata K."/>
            <person name="Nagamura Y."/>
            <person name="Aoki H."/>
            <person name="Arikawa K."/>
            <person name="Arita K."/>
            <person name="Bito T."/>
            <person name="Chiden Y."/>
            <person name="Fujitsuka N."/>
            <person name="Fukunaka R."/>
            <person name="Hamada M."/>
            <person name="Harada C."/>
            <person name="Hayashi A."/>
            <person name="Hijishita S."/>
            <person name="Honda M."/>
            <person name="Hosokawa S."/>
            <person name="Ichikawa Y."/>
            <person name="Idonuma A."/>
            <person name="Iijima M."/>
            <person name="Ikeda M."/>
            <person name="Ikeno M."/>
            <person name="Ito K."/>
            <person name="Ito S."/>
            <person name="Ito T."/>
            <person name="Ito Y."/>
            <person name="Ito Y."/>
            <person name="Iwabuchi A."/>
            <person name="Kamiya K."/>
            <person name="Karasawa W."/>
            <person name="Kurita K."/>
            <person name="Katagiri S."/>
            <person name="Kikuta A."/>
            <person name="Kobayashi H."/>
            <person name="Kobayashi N."/>
            <person name="Machita K."/>
            <person name="Maehara T."/>
            <person name="Masukawa M."/>
            <person name="Mizubayashi T."/>
            <person name="Mukai Y."/>
            <person name="Nagasaki H."/>
            <person name="Nagata Y."/>
            <person name="Naito S."/>
            <person name="Nakashima M."/>
            <person name="Nakama Y."/>
            <person name="Nakamichi Y."/>
            <person name="Nakamura M."/>
            <person name="Meguro A."/>
            <person name="Negishi M."/>
            <person name="Ohta I."/>
            <person name="Ohta T."/>
            <person name="Okamoto M."/>
            <person name="Ono N."/>
            <person name="Saji S."/>
            <person name="Sakaguchi M."/>
            <person name="Sakai K."/>
            <person name="Shibata M."/>
            <person name="Shimokawa T."/>
            <person name="Song J."/>
            <person name="Takazaki Y."/>
            <person name="Terasawa K."/>
            <person name="Tsugane M."/>
            <person name="Tsuji K."/>
            <person name="Ueda S."/>
            <person name="Waki K."/>
            <person name="Yamagata H."/>
            <person name="Yamamoto M."/>
            <person name="Yamamoto S."/>
            <person name="Yamane H."/>
            <person name="Yoshiki S."/>
            <person name="Yoshihara R."/>
            <person name="Yukawa K."/>
            <person name="Zhong H."/>
            <person name="Yano M."/>
            <person name="Yuan Q."/>
            <person name="Ouyang S."/>
            <person name="Liu J."/>
            <person name="Jones K.M."/>
            <person name="Gansberger K."/>
            <person name="Moffat K."/>
            <person name="Hill J."/>
            <person name="Bera J."/>
            <person name="Fadrosh D."/>
            <person name="Jin S."/>
            <person name="Johri S."/>
            <person name="Kim M."/>
            <person name="Overton L."/>
            <person name="Reardon M."/>
            <person name="Tsitrin T."/>
            <person name="Vuong H."/>
            <person name="Weaver B."/>
            <person name="Ciecko A."/>
            <person name="Tallon L."/>
            <person name="Jackson J."/>
            <person name="Pai G."/>
            <person name="Aken S.V."/>
            <person name="Utterback T."/>
            <person name="Reidmuller S."/>
            <person name="Feldblyum T."/>
            <person name="Hsiao J."/>
            <person name="Zismann V."/>
            <person name="Iobst S."/>
            <person name="de Vazeille A.R."/>
            <person name="Buell C.R."/>
            <person name="Ying K."/>
            <person name="Li Y."/>
            <person name="Lu T."/>
            <person name="Huang Y."/>
            <person name="Zhao Q."/>
            <person name="Feng Q."/>
            <person name="Zhang L."/>
            <person name="Zhu J."/>
            <person name="Weng Q."/>
            <person name="Mu J."/>
            <person name="Lu Y."/>
            <person name="Fan D."/>
            <person name="Liu Y."/>
            <person name="Guan J."/>
            <person name="Zhang Y."/>
            <person name="Yu S."/>
            <person name="Liu X."/>
            <person name="Zhang Y."/>
            <person name="Hong G."/>
            <person name="Han B."/>
            <person name="Choisne N."/>
            <person name="Demange N."/>
            <person name="Orjeda G."/>
            <person name="Samain S."/>
            <person name="Cattolico L."/>
            <person name="Pelletier E."/>
            <person name="Couloux A."/>
            <person name="Segurens B."/>
            <person name="Wincker P."/>
            <person name="D'Hont A."/>
            <person name="Scarpelli C."/>
            <person name="Weissenbach J."/>
            <person name="Salanoubat M."/>
            <person name="Quetier F."/>
            <person name="Yu Y."/>
            <person name="Kim H.R."/>
            <person name="Rambo T."/>
            <person name="Currie J."/>
            <person name="Collura K."/>
            <person name="Luo M."/>
            <person name="Yang T."/>
            <person name="Ammiraju J.S.S."/>
            <person name="Engler F."/>
            <person name="Soderlund C."/>
            <person name="Wing R.A."/>
            <person name="Palmer L.E."/>
            <person name="de la Bastide M."/>
            <person name="Spiegel L."/>
            <person name="Nascimento L."/>
            <person name="Zutavern T."/>
            <person name="O'Shaughnessy A."/>
            <person name="Dike S."/>
            <person name="Dedhia N."/>
            <person name="Preston R."/>
            <person name="Balija V."/>
            <person name="McCombie W.R."/>
            <person name="Chow T."/>
            <person name="Chen H."/>
            <person name="Chung M."/>
            <person name="Chen C."/>
            <person name="Shaw J."/>
            <person name="Wu H."/>
            <person name="Hsiao K."/>
            <person name="Chao Y."/>
            <person name="Chu M."/>
            <person name="Cheng C."/>
            <person name="Hour A."/>
            <person name="Lee P."/>
            <person name="Lin S."/>
            <person name="Lin Y."/>
            <person name="Liou J."/>
            <person name="Liu S."/>
            <person name="Hsing Y."/>
            <person name="Raghuvanshi S."/>
            <person name="Mohanty A."/>
            <person name="Bharti A.K."/>
            <person name="Gaur A."/>
            <person name="Gupta V."/>
            <person name="Kumar D."/>
            <person name="Ravi V."/>
            <person name="Vij S."/>
            <person name="Kapur A."/>
            <person name="Khurana P."/>
            <person name="Khurana P."/>
            <person name="Khurana J.P."/>
            <person name="Tyagi A.K."/>
            <person name="Gaikwad K."/>
            <person name="Singh A."/>
            <person name="Dalal V."/>
            <person name="Srivastava S."/>
            <person name="Dixit A."/>
            <person name="Pal A.K."/>
            <person name="Ghazi I.A."/>
            <person name="Yadav M."/>
            <person name="Pandit A."/>
            <person name="Bhargava A."/>
            <person name="Sureshbabu K."/>
            <person name="Batra K."/>
            <person name="Sharma T.R."/>
            <person name="Mohapatra T."/>
            <person name="Singh N.K."/>
            <person name="Messing J."/>
            <person name="Nelson A.B."/>
            <person name="Fuks G."/>
            <person name="Kavchok S."/>
            <person name="Keizer G."/>
            <person name="Linton E."/>
            <person name="Llaca V."/>
            <person name="Song R."/>
            <person name="Tanyolac B."/>
            <person name="Young S."/>
            <person name="Ho-Il K."/>
            <person name="Hahn J.H."/>
            <person name="Sangsakoo G."/>
            <person name="Vanavichit A."/>
            <person name="de Mattos Luiz.A.T."/>
            <person name="Zimmer P.D."/>
            <person name="Malone G."/>
            <person name="Dellagostin O."/>
            <person name="de Oliveira A.C."/>
            <person name="Bevan M."/>
            <person name="Bancroft I."/>
            <person name="Minx P."/>
            <person name="Cordum H."/>
            <person name="Wilson R."/>
            <person name="Cheng Z."/>
            <person name="Jin W."/>
            <person name="Jiang J."/>
            <person name="Leong S.A."/>
            <person name="Iwama H."/>
            <person name="Gojobori T."/>
            <person name="Itoh T."/>
            <person name="Niimura Y."/>
            <person name="Fujii Y."/>
            <person name="Habara T."/>
            <person name="Sakai H."/>
            <person name="Sato Y."/>
            <person name="Wilson G."/>
            <person name="Kumar K."/>
            <person name="McCouch S."/>
            <person name="Juretic N."/>
            <person name="Hoen D."/>
            <person name="Wright S."/>
            <person name="Bruskiewich R."/>
            <person name="Bureau T."/>
            <person name="Miyao A."/>
            <person name="Hirochika H."/>
            <person name="Nishikawa T."/>
            <person name="Kadowaki K."/>
            <person name="Sugiura M."/>
            <person name="Burr B."/>
            <person name="Sasaki T."/>
        </authorList>
    </citation>
    <scope>NUCLEOTIDE SEQUENCE [LARGE SCALE GENOMIC DNA]</scope>
    <source>
        <strain evidence="3">cv. Nipponbare</strain>
    </source>
</reference>
<feature type="compositionally biased region" description="Basic residues" evidence="1">
    <location>
        <begin position="21"/>
        <end position="30"/>
    </location>
</feature>
<evidence type="ECO:0000313" key="2">
    <source>
        <dbReference type="EMBL" id="BAD29292.1"/>
    </source>
</evidence>
<reference evidence="3" key="2">
    <citation type="journal article" date="2008" name="Nucleic Acids Res.">
        <title>The rice annotation project database (RAP-DB): 2008 update.</title>
        <authorList>
            <consortium name="The rice annotation project (RAP)"/>
        </authorList>
    </citation>
    <scope>GENOME REANNOTATION</scope>
    <source>
        <strain evidence="3">cv. Nipponbare</strain>
    </source>
</reference>
<organism evidence="2 3">
    <name type="scientific">Oryza sativa subsp. japonica</name>
    <name type="common">Rice</name>
    <dbReference type="NCBI Taxonomy" id="39947"/>
    <lineage>
        <taxon>Eukaryota</taxon>
        <taxon>Viridiplantae</taxon>
        <taxon>Streptophyta</taxon>
        <taxon>Embryophyta</taxon>
        <taxon>Tracheophyta</taxon>
        <taxon>Spermatophyta</taxon>
        <taxon>Magnoliopsida</taxon>
        <taxon>Liliopsida</taxon>
        <taxon>Poales</taxon>
        <taxon>Poaceae</taxon>
        <taxon>BOP clade</taxon>
        <taxon>Oryzoideae</taxon>
        <taxon>Oryzeae</taxon>
        <taxon>Oryzinae</taxon>
        <taxon>Oryza</taxon>
        <taxon>Oryza sativa</taxon>
    </lineage>
</organism>
<name>Q6EPX8_ORYSJ</name>
<protein>
    <submittedName>
        <fullName evidence="2">Uncharacterized protein</fullName>
    </submittedName>
</protein>
<evidence type="ECO:0000256" key="1">
    <source>
        <dbReference type="SAM" id="MobiDB-lite"/>
    </source>
</evidence>
<proteinExistence type="predicted"/>
<sequence length="85" mass="9827">MAAARRLHPKEGSGEPESGKRTRVRSHARSTWRSPAAQNRLLPRCRQRSQEDARVARDERRSTARSERPREVRVHDSAAKSRWVS</sequence>
<accession>Q6EPX8</accession>
<feature type="region of interest" description="Disordered" evidence="1">
    <location>
        <begin position="1"/>
        <end position="85"/>
    </location>
</feature>
<gene>
    <name evidence="2" type="primary">B1136H02.11</name>
</gene>
<dbReference type="AlphaFoldDB" id="Q6EPX8"/>